<dbReference type="InterPro" id="IPR007886">
    <property type="entry name" value="AlaDH/PNT_N"/>
</dbReference>
<feature type="binding site" evidence="3">
    <location>
        <begin position="188"/>
        <end position="189"/>
    </location>
    <ligand>
        <name>NAD(+)</name>
        <dbReference type="ChEBI" id="CHEBI:57540"/>
    </ligand>
</feature>
<keyword evidence="6" id="KW-1185">Reference proteome</keyword>
<dbReference type="SMART" id="SM01003">
    <property type="entry name" value="AlaDh_PNT_N"/>
    <property type="match status" value="1"/>
</dbReference>
<keyword evidence="1" id="KW-0560">Oxidoreductase</keyword>
<dbReference type="GO" id="GO:0009085">
    <property type="term" value="P:lysine biosynthetic process"/>
    <property type="evidence" value="ECO:0007669"/>
    <property type="project" value="InterPro"/>
</dbReference>
<protein>
    <submittedName>
        <fullName evidence="5">Alanine dehydrogenase</fullName>
    </submittedName>
</protein>
<name>A0A5M6CJA9_9BACT</name>
<dbReference type="InterPro" id="IPR027281">
    <property type="entry name" value="Lys1"/>
</dbReference>
<feature type="binding site" evidence="3">
    <location>
        <position position="217"/>
    </location>
    <ligand>
        <name>NAD(+)</name>
        <dbReference type="ChEBI" id="CHEBI:57540"/>
    </ligand>
</feature>
<proteinExistence type="predicted"/>
<dbReference type="SUPFAM" id="SSF52283">
    <property type="entry name" value="Formate/glycerate dehydrogenase catalytic domain-like"/>
    <property type="match status" value="1"/>
</dbReference>
<dbReference type="AlphaFoldDB" id="A0A5M6CJA9"/>
<dbReference type="Gene3D" id="3.40.50.720">
    <property type="entry name" value="NAD(P)-binding Rossmann-like Domain"/>
    <property type="match status" value="2"/>
</dbReference>
<evidence type="ECO:0000313" key="5">
    <source>
        <dbReference type="EMBL" id="KAA5535116.1"/>
    </source>
</evidence>
<keyword evidence="3" id="KW-0520">NAD</keyword>
<sequence length="404" mass="45897">MIKIGLIREGKTPPDTRVALTPTQCADVLQFYSGQIEIVAEPSVTRCFPDAEYIKAGVNMQDNLEDCDVIFGIKEVKIEHLIPNKIFFFFSHTKKKQPYNQPLMHALIEKKVRMIDYEALTYEDGARILGFGVFAGVVGAHNGLMTYGKKTRMFSLIPAHACKDMDEMLKQYRYVKLPPVKIAVTGSGRVTAGILEIMHHWDIESVEPEDFLVKEYDYPVYTLLKGAALYENKNTGAYSRDDFHHNPEQYQCKFLPFTKAADILMNGIYWDKSIPRLFEKSDVANPEFRIKIMADITCDEDGSVPINLGSSTIADPVYGIDRNTIEKVAPFQNDKDIIDVMAVDNLPNELPRDASEHFGEHIIKYILPELLKEKSDILDRATICKDGKLTTPFEYLSDYAYPVK</sequence>
<accession>A0A5M6CJA9</accession>
<evidence type="ECO:0000256" key="1">
    <source>
        <dbReference type="ARBA" id="ARBA00023002"/>
    </source>
</evidence>
<dbReference type="RefSeq" id="WP_150032795.1">
    <property type="nucleotide sequence ID" value="NZ_VWSH01000002.1"/>
</dbReference>
<comment type="caution">
    <text evidence="5">The sequence shown here is derived from an EMBL/GenBank/DDBJ whole genome shotgun (WGS) entry which is preliminary data.</text>
</comment>
<feature type="active site" description="Proton donor" evidence="2">
    <location>
        <position position="92"/>
    </location>
</feature>
<dbReference type="GO" id="GO:0004754">
    <property type="term" value="F:saccharopine dehydrogenase (NAD+, L-lysine-forming) activity"/>
    <property type="evidence" value="ECO:0007669"/>
    <property type="project" value="InterPro"/>
</dbReference>
<dbReference type="EMBL" id="VWSH01000002">
    <property type="protein sequence ID" value="KAA5535116.1"/>
    <property type="molecule type" value="Genomic_DNA"/>
</dbReference>
<evidence type="ECO:0000256" key="2">
    <source>
        <dbReference type="PIRSR" id="PIRSR018250-1"/>
    </source>
</evidence>
<evidence type="ECO:0000256" key="3">
    <source>
        <dbReference type="PIRSR" id="PIRSR018250-3"/>
    </source>
</evidence>
<reference evidence="5 6" key="1">
    <citation type="submission" date="2019-09" db="EMBL/GenBank/DDBJ databases">
        <title>Genome sequence and assembly of Taibaiella sp.</title>
        <authorList>
            <person name="Chhetri G."/>
        </authorList>
    </citation>
    <scope>NUCLEOTIDE SEQUENCE [LARGE SCALE GENOMIC DNA]</scope>
    <source>
        <strain evidence="5 6">KVB11</strain>
    </source>
</reference>
<dbReference type="PANTHER" id="PTHR11133">
    <property type="entry name" value="SACCHAROPINE DEHYDROGENASE"/>
    <property type="match status" value="1"/>
</dbReference>
<feature type="domain" description="Alanine dehydrogenase/pyridine nucleotide transhydrogenase N-terminal" evidence="4">
    <location>
        <begin position="5"/>
        <end position="138"/>
    </location>
</feature>
<dbReference type="InterPro" id="IPR051168">
    <property type="entry name" value="AASS"/>
</dbReference>
<dbReference type="Proteomes" id="UP000323632">
    <property type="component" value="Unassembled WGS sequence"/>
</dbReference>
<evidence type="ECO:0000313" key="6">
    <source>
        <dbReference type="Proteomes" id="UP000323632"/>
    </source>
</evidence>
<dbReference type="PIRSF" id="PIRSF018250">
    <property type="entry name" value="Saccharopine_DH_Lys"/>
    <property type="match status" value="1"/>
</dbReference>
<organism evidence="5 6">
    <name type="scientific">Taibaiella lutea</name>
    <dbReference type="NCBI Taxonomy" id="2608001"/>
    <lineage>
        <taxon>Bacteria</taxon>
        <taxon>Pseudomonadati</taxon>
        <taxon>Bacteroidota</taxon>
        <taxon>Chitinophagia</taxon>
        <taxon>Chitinophagales</taxon>
        <taxon>Chitinophagaceae</taxon>
        <taxon>Taibaiella</taxon>
    </lineage>
</organism>
<dbReference type="PANTHER" id="PTHR11133:SF22">
    <property type="entry name" value="ALPHA-AMINOADIPIC SEMIALDEHYDE SYNTHASE, MITOCHONDRIAL"/>
    <property type="match status" value="1"/>
</dbReference>
<evidence type="ECO:0000259" key="4">
    <source>
        <dbReference type="SMART" id="SM01003"/>
    </source>
</evidence>
<gene>
    <name evidence="5" type="ORF">F0919_11030</name>
</gene>
<feature type="binding site" evidence="3">
    <location>
        <position position="269"/>
    </location>
    <ligand>
        <name>NAD(+)</name>
        <dbReference type="ChEBI" id="CHEBI:57540"/>
    </ligand>
</feature>
<dbReference type="Pfam" id="PF05222">
    <property type="entry name" value="AlaDh_PNT_N"/>
    <property type="match status" value="1"/>
</dbReference>
<feature type="active site" description="Proton acceptor" evidence="2">
    <location>
        <position position="74"/>
    </location>
</feature>
<dbReference type="CDD" id="cd05199">
    <property type="entry name" value="SDH_like"/>
    <property type="match status" value="1"/>
</dbReference>